<evidence type="ECO:0000313" key="3">
    <source>
        <dbReference type="Proteomes" id="UP000270094"/>
    </source>
</evidence>
<reference evidence="2 3" key="1">
    <citation type="submission" date="2018-11" db="EMBL/GenBank/DDBJ databases">
        <authorList>
            <consortium name="Pathogen Informatics"/>
        </authorList>
    </citation>
    <scope>NUCLEOTIDE SEQUENCE [LARGE SCALE GENOMIC DNA]</scope>
</reference>
<gene>
    <name evidence="2" type="ORF">SVUK_LOCUS8908</name>
</gene>
<dbReference type="AlphaFoldDB" id="A0A3P7ILU1"/>
<sequence>MEFVNGNGKTKKCKSWERKGLASLNDFKSAAGTHFVKEMKPVICESQSPTKTGDGCESTANADSHQPSKRYLGDKKITPMFSVPPMVRKGLEMMDVNGGAGGTDKTFVFL</sequence>
<dbReference type="Proteomes" id="UP000270094">
    <property type="component" value="Unassembled WGS sequence"/>
</dbReference>
<evidence type="ECO:0000313" key="2">
    <source>
        <dbReference type="EMBL" id="VDM73910.1"/>
    </source>
</evidence>
<dbReference type="EMBL" id="UYYB01033034">
    <property type="protein sequence ID" value="VDM73910.1"/>
    <property type="molecule type" value="Genomic_DNA"/>
</dbReference>
<proteinExistence type="predicted"/>
<name>A0A3P7ILU1_STRVU</name>
<feature type="region of interest" description="Disordered" evidence="1">
    <location>
        <begin position="46"/>
        <end position="71"/>
    </location>
</feature>
<protein>
    <submittedName>
        <fullName evidence="2">Uncharacterized protein</fullName>
    </submittedName>
</protein>
<evidence type="ECO:0000256" key="1">
    <source>
        <dbReference type="SAM" id="MobiDB-lite"/>
    </source>
</evidence>
<accession>A0A3P7ILU1</accession>
<keyword evidence="3" id="KW-1185">Reference proteome</keyword>
<organism evidence="2 3">
    <name type="scientific">Strongylus vulgaris</name>
    <name type="common">Blood worm</name>
    <dbReference type="NCBI Taxonomy" id="40348"/>
    <lineage>
        <taxon>Eukaryota</taxon>
        <taxon>Metazoa</taxon>
        <taxon>Ecdysozoa</taxon>
        <taxon>Nematoda</taxon>
        <taxon>Chromadorea</taxon>
        <taxon>Rhabditida</taxon>
        <taxon>Rhabditina</taxon>
        <taxon>Rhabditomorpha</taxon>
        <taxon>Strongyloidea</taxon>
        <taxon>Strongylidae</taxon>
        <taxon>Strongylus</taxon>
    </lineage>
</organism>